<organism evidence="4 5">
    <name type="scientific">Caenorhabditis briggsae</name>
    <dbReference type="NCBI Taxonomy" id="6238"/>
    <lineage>
        <taxon>Eukaryota</taxon>
        <taxon>Metazoa</taxon>
        <taxon>Ecdysozoa</taxon>
        <taxon>Nematoda</taxon>
        <taxon>Chromadorea</taxon>
        <taxon>Rhabditida</taxon>
        <taxon>Rhabditina</taxon>
        <taxon>Rhabditomorpha</taxon>
        <taxon>Rhabditoidea</taxon>
        <taxon>Rhabditidae</taxon>
        <taxon>Peloderinae</taxon>
        <taxon>Caenorhabditis</taxon>
    </lineage>
</organism>
<dbReference type="Pfam" id="PF01030">
    <property type="entry name" value="Recep_L_domain"/>
    <property type="match status" value="2"/>
</dbReference>
<dbReference type="EMBL" id="CP090893">
    <property type="protein sequence ID" value="ULU02158.1"/>
    <property type="molecule type" value="Genomic_DNA"/>
</dbReference>
<feature type="chain" id="PRO_5042099736" description="Receptor L-domain domain-containing protein" evidence="2">
    <location>
        <begin position="21"/>
        <end position="400"/>
    </location>
</feature>
<protein>
    <recommendedName>
        <fullName evidence="3">Receptor L-domain domain-containing protein</fullName>
    </recommendedName>
</protein>
<name>A0AAE9DDR6_CAEBR</name>
<evidence type="ECO:0000313" key="4">
    <source>
        <dbReference type="EMBL" id="ULU02158.1"/>
    </source>
</evidence>
<evidence type="ECO:0000259" key="3">
    <source>
        <dbReference type="Pfam" id="PF01030"/>
    </source>
</evidence>
<feature type="signal peptide" evidence="2">
    <location>
        <begin position="1"/>
        <end position="20"/>
    </location>
</feature>
<feature type="domain" description="Receptor L-domain" evidence="3">
    <location>
        <begin position="36"/>
        <end position="157"/>
    </location>
</feature>
<dbReference type="InterPro" id="IPR000494">
    <property type="entry name" value="Rcpt_L-dom"/>
</dbReference>
<dbReference type="InterPro" id="IPR053079">
    <property type="entry name" value="SPS2_domain"/>
</dbReference>
<proteinExistence type="predicted"/>
<keyword evidence="2" id="KW-0732">Signal</keyword>
<dbReference type="InterPro" id="IPR036941">
    <property type="entry name" value="Rcpt_L-dom_sf"/>
</dbReference>
<accession>A0AAE9DDR6</accession>
<sequence length="400" mass="45176">MKWSLFIGFFLLSQLYNVFGDDCYCPLCELDKLPDNCTTIYGHIQMGLESTMPPYEIIEYKLQNVTTIVGCITIANSGFTSLALLSNLETLQYSQTGNSSSCSSYGNIITIAKNSLLRRLYFTSLKKVIVTKKSEYGIYLVDNPSLCITEEELEHFLKTEKFYAPHIQICDPTKIYCRLDSFDFFDQTNIVSGCQVLTDSLVLNGTKEYNQTEFHDRLNDIEQILGSIIVFQSDIVALKFPNLWRIYNFQPTLPVIFLQDNPNLAEIEFSNLSSIPYFGKYPDVLYTFSNPLLTQLPLDTCENLYKLGQITIGDVSESICENRTSSALPTQEANHTTATTSEFSVDSGKGGSNVTNSTALSSVGKNQPPNNNTKDNLDFRILDLTYFLGLIFIWVLRFEI</sequence>
<dbReference type="SUPFAM" id="SSF52058">
    <property type="entry name" value="L domain-like"/>
    <property type="match status" value="2"/>
</dbReference>
<gene>
    <name evidence="4" type="ORF">L3Y34_002017</name>
</gene>
<dbReference type="PANTHER" id="PTHR21662">
    <property type="entry name" value="RECEPTOR PROTEIN-TYROSINE KINASE"/>
    <property type="match status" value="1"/>
</dbReference>
<feature type="compositionally biased region" description="Polar residues" evidence="1">
    <location>
        <begin position="326"/>
        <end position="344"/>
    </location>
</feature>
<evidence type="ECO:0000256" key="1">
    <source>
        <dbReference type="SAM" id="MobiDB-lite"/>
    </source>
</evidence>
<dbReference type="Gene3D" id="3.80.20.20">
    <property type="entry name" value="Receptor L-domain"/>
    <property type="match status" value="2"/>
</dbReference>
<dbReference type="AlphaFoldDB" id="A0AAE9DDR6"/>
<dbReference type="Proteomes" id="UP000827892">
    <property type="component" value="Chromosome III"/>
</dbReference>
<dbReference type="PANTHER" id="PTHR21662:SF28">
    <property type="entry name" value="PROTEIN IRLD-34"/>
    <property type="match status" value="1"/>
</dbReference>
<evidence type="ECO:0000256" key="2">
    <source>
        <dbReference type="SAM" id="SignalP"/>
    </source>
</evidence>
<reference evidence="4 5" key="1">
    <citation type="submission" date="2022-05" db="EMBL/GenBank/DDBJ databases">
        <title>Chromosome-level reference genomes for two strains of Caenorhabditis briggsae: an improved platform for comparative genomics.</title>
        <authorList>
            <person name="Stevens L."/>
            <person name="Andersen E.C."/>
        </authorList>
    </citation>
    <scope>NUCLEOTIDE SEQUENCE [LARGE SCALE GENOMIC DNA]</scope>
    <source>
        <strain evidence="4">QX1410_ONT</strain>
        <tissue evidence="4">Whole-organism</tissue>
    </source>
</reference>
<feature type="domain" description="Receptor L-domain" evidence="3">
    <location>
        <begin position="193"/>
        <end position="291"/>
    </location>
</feature>
<evidence type="ECO:0000313" key="5">
    <source>
        <dbReference type="Proteomes" id="UP000827892"/>
    </source>
</evidence>
<feature type="region of interest" description="Disordered" evidence="1">
    <location>
        <begin position="326"/>
        <end position="351"/>
    </location>
</feature>